<dbReference type="GO" id="GO:0009116">
    <property type="term" value="P:nucleoside metabolic process"/>
    <property type="evidence" value="ECO:0007669"/>
    <property type="project" value="InterPro"/>
</dbReference>
<dbReference type="EMBL" id="ABDF02000004">
    <property type="protein sequence ID" value="EHK24292.1"/>
    <property type="molecule type" value="Genomic_DNA"/>
</dbReference>
<dbReference type="SUPFAM" id="SSF53167">
    <property type="entry name" value="Purine and uridine phosphorylases"/>
    <property type="match status" value="1"/>
</dbReference>
<keyword evidence="2" id="KW-1185">Reference proteome</keyword>
<accession>G9MLR5</accession>
<evidence type="ECO:0000313" key="2">
    <source>
        <dbReference type="Proteomes" id="UP000007115"/>
    </source>
</evidence>
<evidence type="ECO:0008006" key="3">
    <source>
        <dbReference type="Google" id="ProtNLM"/>
    </source>
</evidence>
<dbReference type="PANTHER" id="PTHR46082:SF11">
    <property type="entry name" value="AAA+ ATPASE DOMAIN-CONTAINING PROTEIN-RELATED"/>
    <property type="match status" value="1"/>
</dbReference>
<dbReference type="PANTHER" id="PTHR46082">
    <property type="entry name" value="ATP/GTP-BINDING PROTEIN-RELATED"/>
    <property type="match status" value="1"/>
</dbReference>
<dbReference type="HOGENOM" id="CLU_1825550_0_0_1"/>
<name>G9MLR5_HYPVG</name>
<protein>
    <recommendedName>
        <fullName evidence="3">Nucleoside phosphorylase domain-containing protein</fullName>
    </recommendedName>
</protein>
<dbReference type="Proteomes" id="UP000007115">
    <property type="component" value="Unassembled WGS sequence"/>
</dbReference>
<dbReference type="GO" id="GO:0003824">
    <property type="term" value="F:catalytic activity"/>
    <property type="evidence" value="ECO:0007669"/>
    <property type="project" value="InterPro"/>
</dbReference>
<dbReference type="GeneID" id="25791444"/>
<gene>
    <name evidence="1" type="ORF">TRIVIDRAFT_219748</name>
</gene>
<sequence>MASGYFALPCYKGASGSHQSSSHSSADSSIQTVTSGCQDCRGPEINRKPRTRTPHIHYGTIATGSQVVKNAALRDSIGAETGAICIEMEATGVMVTKGCLVIRGICDYADSHKNDDWHKNAAATAAAYLRYLLFETPPQAP</sequence>
<evidence type="ECO:0000313" key="1">
    <source>
        <dbReference type="EMBL" id="EHK24292.1"/>
    </source>
</evidence>
<dbReference type="AlphaFoldDB" id="G9MLR5"/>
<dbReference type="InterPro" id="IPR035994">
    <property type="entry name" value="Nucleoside_phosphorylase_sf"/>
</dbReference>
<reference evidence="1 2" key="1">
    <citation type="journal article" date="2011" name="Genome Biol.">
        <title>Comparative genome sequence analysis underscores mycoparasitism as the ancestral life style of Trichoderma.</title>
        <authorList>
            <person name="Kubicek C.P."/>
            <person name="Herrera-Estrella A."/>
            <person name="Seidl-Seiboth V."/>
            <person name="Martinez D.A."/>
            <person name="Druzhinina I.S."/>
            <person name="Thon M."/>
            <person name="Zeilinger S."/>
            <person name="Casas-Flores S."/>
            <person name="Horwitz B.A."/>
            <person name="Mukherjee P.K."/>
            <person name="Mukherjee M."/>
            <person name="Kredics L."/>
            <person name="Alcaraz L.D."/>
            <person name="Aerts A."/>
            <person name="Antal Z."/>
            <person name="Atanasova L."/>
            <person name="Cervantes-Badillo M.G."/>
            <person name="Challacombe J."/>
            <person name="Chertkov O."/>
            <person name="McCluskey K."/>
            <person name="Coulpier F."/>
            <person name="Deshpande N."/>
            <person name="von Doehren H."/>
            <person name="Ebbole D.J."/>
            <person name="Esquivel-Naranjo E.U."/>
            <person name="Fekete E."/>
            <person name="Flipphi M."/>
            <person name="Glaser F."/>
            <person name="Gomez-Rodriguez E.Y."/>
            <person name="Gruber S."/>
            <person name="Han C."/>
            <person name="Henrissat B."/>
            <person name="Hermosa R."/>
            <person name="Hernandez-Onate M."/>
            <person name="Karaffa L."/>
            <person name="Kosti I."/>
            <person name="Le Crom S."/>
            <person name="Lindquist E."/>
            <person name="Lucas S."/>
            <person name="Luebeck M."/>
            <person name="Luebeck P.S."/>
            <person name="Margeot A."/>
            <person name="Metz B."/>
            <person name="Misra M."/>
            <person name="Nevalainen H."/>
            <person name="Omann M."/>
            <person name="Packer N."/>
            <person name="Perrone G."/>
            <person name="Uresti-Rivera E.E."/>
            <person name="Salamov A."/>
            <person name="Schmoll M."/>
            <person name="Seiboth B."/>
            <person name="Shapiro H."/>
            <person name="Sukno S."/>
            <person name="Tamayo-Ramos J.A."/>
            <person name="Tisch D."/>
            <person name="Wiest A."/>
            <person name="Wilkinson H.H."/>
            <person name="Zhang M."/>
            <person name="Coutinho P.M."/>
            <person name="Kenerley C.M."/>
            <person name="Monte E."/>
            <person name="Baker S.E."/>
            <person name="Grigoriev I.V."/>
        </authorList>
    </citation>
    <scope>NUCLEOTIDE SEQUENCE [LARGE SCALE GENOMIC DNA]</scope>
    <source>
        <strain evidence="2">Gv29-8 / FGSC 10586</strain>
    </source>
</reference>
<dbReference type="OrthoDB" id="20872at2759"/>
<dbReference type="InterPro" id="IPR053137">
    <property type="entry name" value="NLR-like"/>
</dbReference>
<dbReference type="VEuPathDB" id="FungiDB:TRIVIDRAFT_219748"/>
<dbReference type="STRING" id="413071.G9MLR5"/>
<dbReference type="InParanoid" id="G9MLR5"/>
<dbReference type="Gene3D" id="3.40.50.1580">
    <property type="entry name" value="Nucleoside phosphorylase domain"/>
    <property type="match status" value="1"/>
</dbReference>
<comment type="caution">
    <text evidence="1">The sequence shown here is derived from an EMBL/GenBank/DDBJ whole genome shotgun (WGS) entry which is preliminary data.</text>
</comment>
<dbReference type="RefSeq" id="XP_013958505.1">
    <property type="nucleotide sequence ID" value="XM_014103030.1"/>
</dbReference>
<organism evidence="1 2">
    <name type="scientific">Hypocrea virens (strain Gv29-8 / FGSC 10586)</name>
    <name type="common">Gliocladium virens</name>
    <name type="synonym">Trichoderma virens</name>
    <dbReference type="NCBI Taxonomy" id="413071"/>
    <lineage>
        <taxon>Eukaryota</taxon>
        <taxon>Fungi</taxon>
        <taxon>Dikarya</taxon>
        <taxon>Ascomycota</taxon>
        <taxon>Pezizomycotina</taxon>
        <taxon>Sordariomycetes</taxon>
        <taxon>Hypocreomycetidae</taxon>
        <taxon>Hypocreales</taxon>
        <taxon>Hypocreaceae</taxon>
        <taxon>Trichoderma</taxon>
    </lineage>
</organism>
<proteinExistence type="predicted"/>